<dbReference type="CDD" id="cd05154">
    <property type="entry name" value="ACAD10_11_N-like"/>
    <property type="match status" value="1"/>
</dbReference>
<keyword evidence="2" id="KW-0808">Transferase</keyword>
<dbReference type="InterPro" id="IPR052898">
    <property type="entry name" value="ACAD10-like"/>
</dbReference>
<dbReference type="Pfam" id="PF01636">
    <property type="entry name" value="APH"/>
    <property type="match status" value="1"/>
</dbReference>
<organism evidence="2 3">
    <name type="scientific">Phaeobacter porticola</name>
    <dbReference type="NCBI Taxonomy" id="1844006"/>
    <lineage>
        <taxon>Bacteria</taxon>
        <taxon>Pseudomonadati</taxon>
        <taxon>Pseudomonadota</taxon>
        <taxon>Alphaproteobacteria</taxon>
        <taxon>Rhodobacterales</taxon>
        <taxon>Roseobacteraceae</taxon>
        <taxon>Phaeobacter</taxon>
    </lineage>
</organism>
<evidence type="ECO:0000313" key="3">
    <source>
        <dbReference type="Proteomes" id="UP000183859"/>
    </source>
</evidence>
<proteinExistence type="predicted"/>
<dbReference type="Proteomes" id="UP000183859">
    <property type="component" value="Chromosome"/>
</dbReference>
<dbReference type="InterPro" id="IPR011009">
    <property type="entry name" value="Kinase-like_dom_sf"/>
</dbReference>
<dbReference type="PANTHER" id="PTHR47829">
    <property type="entry name" value="HYDROLASE, PUTATIVE (AFU_ORTHOLOGUE AFUA_1G12880)-RELATED"/>
    <property type="match status" value="1"/>
</dbReference>
<evidence type="ECO:0000259" key="1">
    <source>
        <dbReference type="Pfam" id="PF01636"/>
    </source>
</evidence>
<dbReference type="Gene3D" id="3.90.1200.10">
    <property type="match status" value="1"/>
</dbReference>
<dbReference type="Gene3D" id="3.30.200.20">
    <property type="entry name" value="Phosphorylase Kinase, domain 1"/>
    <property type="match status" value="1"/>
</dbReference>
<gene>
    <name evidence="2" type="ORF">PhaeoP97_01574</name>
</gene>
<dbReference type="KEGG" id="php:PhaeoP97_01574"/>
<dbReference type="AlphaFoldDB" id="A0A1L3I4E5"/>
<protein>
    <submittedName>
        <fullName evidence="2">Putative aminoglycoside phosphotransferase</fullName>
    </submittedName>
</protein>
<accession>A0A1L3I4E5</accession>
<evidence type="ECO:0000313" key="2">
    <source>
        <dbReference type="EMBL" id="APG46993.1"/>
    </source>
</evidence>
<name>A0A1L3I4E5_9RHOB</name>
<reference evidence="3" key="1">
    <citation type="submission" date="2016-07" db="EMBL/GenBank/DDBJ databases">
        <title>Phaeobacter portensis sp. nov., a tropodithietic acid producing bacterium isolated from a German harbor.</title>
        <authorList>
            <person name="Freese H.M."/>
            <person name="Bunk B."/>
            <person name="Breider S."/>
            <person name="Brinkhoff T."/>
        </authorList>
    </citation>
    <scope>NUCLEOTIDE SEQUENCE [LARGE SCALE GENOMIC DNA]</scope>
    <source>
        <strain evidence="3">P97</strain>
    </source>
</reference>
<dbReference type="InterPro" id="IPR041726">
    <property type="entry name" value="ACAD10_11_N"/>
</dbReference>
<dbReference type="InterPro" id="IPR002575">
    <property type="entry name" value="Aminoglycoside_PTrfase"/>
</dbReference>
<dbReference type="PANTHER" id="PTHR47829:SF3">
    <property type="entry name" value="AMINOGLYCOSIDE PHOSPHOTRANSFERASE DOMAIN-CONTAINING PROTEIN"/>
    <property type="match status" value="1"/>
</dbReference>
<dbReference type="SUPFAM" id="SSF56112">
    <property type="entry name" value="Protein kinase-like (PK-like)"/>
    <property type="match status" value="1"/>
</dbReference>
<dbReference type="EMBL" id="CP016364">
    <property type="protein sequence ID" value="APG46993.1"/>
    <property type="molecule type" value="Genomic_DNA"/>
</dbReference>
<dbReference type="GO" id="GO:0016740">
    <property type="term" value="F:transferase activity"/>
    <property type="evidence" value="ECO:0007669"/>
    <property type="project" value="UniProtKB-KW"/>
</dbReference>
<sequence length="360" mass="39728">MAPQMSDTEKRDSVDADSDPLTLDLTAVQRYMCGRLPGFDADVTATKFQNGQSNPTFLLSTDAGAYVLRRKPPGVLLKSAHAVDREFRVQTALQDTDVPVARMHHLCEDDAVIGSSFYIMEQVVGRNFSDPALPELTSDSRAAVMDEMNRVLAALHSIDVDKIGLGNYGPNGNYFVRQLDRWTKQYRASETDVIDDMDALIAALDAQMPVDDGQRGLVHGDYRIDNMIYAQDGTECRAVLDWELSTIGHPYADLAGVIMQWQMPPGREGRGLEGINRRDLGLPTDQEFIASYCKRRGLSGISDFGYYLSFSFFRMTAILQGVRKRGLDGNASNPEHAARLGAFVPEFARAGLAALTGKPH</sequence>
<keyword evidence="3" id="KW-1185">Reference proteome</keyword>
<dbReference type="STRING" id="1844006.PhaeoP97_01574"/>
<dbReference type="OrthoDB" id="3806873at2"/>
<feature type="domain" description="Aminoglycoside phosphotransferase" evidence="1">
    <location>
        <begin position="45"/>
        <end position="268"/>
    </location>
</feature>